<name>A0A4C1T1P4_EUMVA</name>
<keyword evidence="2" id="KW-1185">Reference proteome</keyword>
<dbReference type="Proteomes" id="UP000299102">
    <property type="component" value="Unassembled WGS sequence"/>
</dbReference>
<dbReference type="AlphaFoldDB" id="A0A4C1T1P4"/>
<protein>
    <submittedName>
        <fullName evidence="1">Uncharacterized protein</fullName>
    </submittedName>
</protein>
<gene>
    <name evidence="1" type="ORF">EVAR_4757_1</name>
</gene>
<proteinExistence type="predicted"/>
<sequence>MPDAALVYAASLLSLLFILRNRMRQRLTSRVYSARRRRRLARDSGEALSRRKMLHTRLRRRRSVNEADGAALASHDERCTGAYDLL</sequence>
<evidence type="ECO:0000313" key="1">
    <source>
        <dbReference type="EMBL" id="GBP07378.1"/>
    </source>
</evidence>
<accession>A0A4C1T1P4</accession>
<organism evidence="1 2">
    <name type="scientific">Eumeta variegata</name>
    <name type="common">Bagworm moth</name>
    <name type="synonym">Eumeta japonica</name>
    <dbReference type="NCBI Taxonomy" id="151549"/>
    <lineage>
        <taxon>Eukaryota</taxon>
        <taxon>Metazoa</taxon>
        <taxon>Ecdysozoa</taxon>
        <taxon>Arthropoda</taxon>
        <taxon>Hexapoda</taxon>
        <taxon>Insecta</taxon>
        <taxon>Pterygota</taxon>
        <taxon>Neoptera</taxon>
        <taxon>Endopterygota</taxon>
        <taxon>Lepidoptera</taxon>
        <taxon>Glossata</taxon>
        <taxon>Ditrysia</taxon>
        <taxon>Tineoidea</taxon>
        <taxon>Psychidae</taxon>
        <taxon>Oiketicinae</taxon>
        <taxon>Eumeta</taxon>
    </lineage>
</organism>
<evidence type="ECO:0000313" key="2">
    <source>
        <dbReference type="Proteomes" id="UP000299102"/>
    </source>
</evidence>
<reference evidence="1 2" key="1">
    <citation type="journal article" date="2019" name="Commun. Biol.">
        <title>The bagworm genome reveals a unique fibroin gene that provides high tensile strength.</title>
        <authorList>
            <person name="Kono N."/>
            <person name="Nakamura H."/>
            <person name="Ohtoshi R."/>
            <person name="Tomita M."/>
            <person name="Numata K."/>
            <person name="Arakawa K."/>
        </authorList>
    </citation>
    <scope>NUCLEOTIDE SEQUENCE [LARGE SCALE GENOMIC DNA]</scope>
</reference>
<dbReference type="EMBL" id="BGZK01000026">
    <property type="protein sequence ID" value="GBP07378.1"/>
    <property type="molecule type" value="Genomic_DNA"/>
</dbReference>
<comment type="caution">
    <text evidence="1">The sequence shown here is derived from an EMBL/GenBank/DDBJ whole genome shotgun (WGS) entry which is preliminary data.</text>
</comment>